<feature type="region of interest" description="Disordered" evidence="2">
    <location>
        <begin position="267"/>
        <end position="300"/>
    </location>
</feature>
<comment type="caution">
    <text evidence="3">The sequence shown here is derived from an EMBL/GenBank/DDBJ whole genome shotgun (WGS) entry which is preliminary data.</text>
</comment>
<sequence length="300" mass="34992">MSERSGLVPNRDAFLRAYANINYHKMSYEDDLVWKAFHKAKDRMCGQAAKKTIEVLEKHRRWGGYLYPSMHPFYNKIKGKGRTDDPEFYFYPYLLVLQAIWPDNNHVKSIAKAFARYWGVPDMALGPGHYPILNDKEREMDLLMGTKQIEYAKGDGERSAEDDAGNGEKDNEEEQGRDTIPNIRDIDTITDMTQLKRLKDSLEEVKKNLVNQLQDANEQIRQVQERERDYYRKRSNDSKKAAQRLHAQTLKARRIYEIWASKEKELTQELEKSSATPCPSPEKGTECPKKRRRVVDQESG</sequence>
<dbReference type="Proteomes" id="UP000251714">
    <property type="component" value="Unassembled WGS sequence"/>
</dbReference>
<reference evidence="3 4" key="1">
    <citation type="submission" date="2017-12" db="EMBL/GenBank/DDBJ databases">
        <title>Genome sequence of the mycotoxigenic crop pathogen Fusarium proliferatum, strain ITEM 2341 from Date Palm.</title>
        <authorList>
            <person name="Almiman B.F."/>
            <person name="Shittu T.A."/>
            <person name="Muthumeenakshi S."/>
            <person name="Baroncelli R."/>
            <person name="Sreenivasaprasada S."/>
        </authorList>
    </citation>
    <scope>NUCLEOTIDE SEQUENCE [LARGE SCALE GENOMIC DNA]</scope>
    <source>
        <strain evidence="3 4">ITEM 2341</strain>
    </source>
</reference>
<evidence type="ECO:0000313" key="4">
    <source>
        <dbReference type="Proteomes" id="UP000251714"/>
    </source>
</evidence>
<evidence type="ECO:0000256" key="2">
    <source>
        <dbReference type="SAM" id="MobiDB-lite"/>
    </source>
</evidence>
<evidence type="ECO:0000256" key="1">
    <source>
        <dbReference type="SAM" id="Coils"/>
    </source>
</evidence>
<dbReference type="EMBL" id="PKMI01000072">
    <property type="protein sequence ID" value="RBA09854.1"/>
    <property type="molecule type" value="Genomic_DNA"/>
</dbReference>
<proteinExistence type="predicted"/>
<gene>
    <name evidence="3" type="ORF">FPRO05_05790</name>
</gene>
<organism evidence="3 4">
    <name type="scientific">Gibberella intermedia</name>
    <name type="common">Bulb rot disease fungus</name>
    <name type="synonym">Fusarium proliferatum</name>
    <dbReference type="NCBI Taxonomy" id="948311"/>
    <lineage>
        <taxon>Eukaryota</taxon>
        <taxon>Fungi</taxon>
        <taxon>Dikarya</taxon>
        <taxon>Ascomycota</taxon>
        <taxon>Pezizomycotina</taxon>
        <taxon>Sordariomycetes</taxon>
        <taxon>Hypocreomycetidae</taxon>
        <taxon>Hypocreales</taxon>
        <taxon>Nectriaceae</taxon>
        <taxon>Fusarium</taxon>
        <taxon>Fusarium fujikuroi species complex</taxon>
    </lineage>
</organism>
<keyword evidence="1" id="KW-0175">Coiled coil</keyword>
<feature type="coiled-coil region" evidence="1">
    <location>
        <begin position="192"/>
        <end position="233"/>
    </location>
</feature>
<protein>
    <submittedName>
        <fullName evidence="3">Uncharacterized protein</fullName>
    </submittedName>
</protein>
<dbReference type="AlphaFoldDB" id="A0A365MMQ8"/>
<accession>A0A365MMQ8</accession>
<feature type="region of interest" description="Disordered" evidence="2">
    <location>
        <begin position="151"/>
        <end position="183"/>
    </location>
</feature>
<name>A0A365MMQ8_GIBIN</name>
<feature type="compositionally biased region" description="Basic and acidic residues" evidence="2">
    <location>
        <begin position="151"/>
        <end position="177"/>
    </location>
</feature>
<evidence type="ECO:0000313" key="3">
    <source>
        <dbReference type="EMBL" id="RBA09854.1"/>
    </source>
</evidence>